<dbReference type="AlphaFoldDB" id="A0A918J4C4"/>
<dbReference type="GO" id="GO:0016791">
    <property type="term" value="F:phosphatase activity"/>
    <property type="evidence" value="ECO:0007669"/>
    <property type="project" value="TreeGrafter"/>
</dbReference>
<dbReference type="SMART" id="SM00855">
    <property type="entry name" value="PGAM"/>
    <property type="match status" value="1"/>
</dbReference>
<proteinExistence type="predicted"/>
<evidence type="ECO:0000313" key="1">
    <source>
        <dbReference type="EMBL" id="GGW43763.1"/>
    </source>
</evidence>
<dbReference type="SUPFAM" id="SSF53254">
    <property type="entry name" value="Phosphoglycerate mutase-like"/>
    <property type="match status" value="1"/>
</dbReference>
<reference evidence="1" key="1">
    <citation type="journal article" date="2014" name="Int. J. Syst. Evol. Microbiol.">
        <title>Complete genome sequence of Corynebacterium casei LMG S-19264T (=DSM 44701T), isolated from a smear-ripened cheese.</title>
        <authorList>
            <consortium name="US DOE Joint Genome Institute (JGI-PGF)"/>
            <person name="Walter F."/>
            <person name="Albersmeier A."/>
            <person name="Kalinowski J."/>
            <person name="Ruckert C."/>
        </authorList>
    </citation>
    <scope>NUCLEOTIDE SEQUENCE</scope>
    <source>
        <strain evidence="1">KCTC 23714</strain>
    </source>
</reference>
<dbReference type="GO" id="GO:0005737">
    <property type="term" value="C:cytoplasm"/>
    <property type="evidence" value="ECO:0007669"/>
    <property type="project" value="TreeGrafter"/>
</dbReference>
<dbReference type="Proteomes" id="UP000628984">
    <property type="component" value="Unassembled WGS sequence"/>
</dbReference>
<sequence length="186" mass="20221">MKRLWLVRHGPTHAREMIGWTDRAADLSDLGALSRLGALLPHNVPVISSDLIRAVATADALQGTRPRLPHDPRLREIHFGAWDGLTHAEADARDAALLRAFWEDAGDVAAPEGESWNAMAARVHAGLDALPDQAIVVCHFGPILAALQRARGCSVQVIFGQKIDPLSLSEVQFDGSWQIGRVNHIS</sequence>
<dbReference type="InterPro" id="IPR013078">
    <property type="entry name" value="His_Pase_superF_clade-1"/>
</dbReference>
<dbReference type="InterPro" id="IPR050275">
    <property type="entry name" value="PGM_Phosphatase"/>
</dbReference>
<dbReference type="InterPro" id="IPR029033">
    <property type="entry name" value="His_PPase_superfam"/>
</dbReference>
<dbReference type="CDD" id="cd07067">
    <property type="entry name" value="HP_PGM_like"/>
    <property type="match status" value="1"/>
</dbReference>
<gene>
    <name evidence="1" type="ORF">GCM10011452_35050</name>
</gene>
<dbReference type="PANTHER" id="PTHR48100:SF1">
    <property type="entry name" value="HISTIDINE PHOSPHATASE FAMILY PROTEIN-RELATED"/>
    <property type="match status" value="1"/>
</dbReference>
<keyword evidence="2" id="KW-1185">Reference proteome</keyword>
<organism evidence="1 2">
    <name type="scientific">Gemmobacter lanyuensis</name>
    <dbReference type="NCBI Taxonomy" id="1054497"/>
    <lineage>
        <taxon>Bacteria</taxon>
        <taxon>Pseudomonadati</taxon>
        <taxon>Pseudomonadota</taxon>
        <taxon>Alphaproteobacteria</taxon>
        <taxon>Rhodobacterales</taxon>
        <taxon>Paracoccaceae</taxon>
        <taxon>Gemmobacter</taxon>
    </lineage>
</organism>
<protein>
    <submittedName>
        <fullName evidence="1">Phosphoglycerate mutase</fullName>
    </submittedName>
</protein>
<dbReference type="Gene3D" id="3.40.50.1240">
    <property type="entry name" value="Phosphoglycerate mutase-like"/>
    <property type="match status" value="1"/>
</dbReference>
<evidence type="ECO:0000313" key="2">
    <source>
        <dbReference type="Proteomes" id="UP000628984"/>
    </source>
</evidence>
<reference evidence="1" key="2">
    <citation type="submission" date="2020-09" db="EMBL/GenBank/DDBJ databases">
        <authorList>
            <person name="Sun Q."/>
            <person name="Kim S."/>
        </authorList>
    </citation>
    <scope>NUCLEOTIDE SEQUENCE</scope>
    <source>
        <strain evidence="1">KCTC 23714</strain>
    </source>
</reference>
<comment type="caution">
    <text evidence="1">The sequence shown here is derived from an EMBL/GenBank/DDBJ whole genome shotgun (WGS) entry which is preliminary data.</text>
</comment>
<dbReference type="EMBL" id="BMYQ01000016">
    <property type="protein sequence ID" value="GGW43763.1"/>
    <property type="molecule type" value="Genomic_DNA"/>
</dbReference>
<dbReference type="PANTHER" id="PTHR48100">
    <property type="entry name" value="BROAD-SPECIFICITY PHOSPHATASE YOR283W-RELATED"/>
    <property type="match status" value="1"/>
</dbReference>
<dbReference type="Pfam" id="PF00300">
    <property type="entry name" value="His_Phos_1"/>
    <property type="match status" value="1"/>
</dbReference>
<dbReference type="RefSeq" id="WP_189635181.1">
    <property type="nucleotide sequence ID" value="NZ_BMYQ01000016.1"/>
</dbReference>
<name>A0A918J4C4_9RHOB</name>
<accession>A0A918J4C4</accession>